<dbReference type="Proteomes" id="UP001236507">
    <property type="component" value="Unassembled WGS sequence"/>
</dbReference>
<proteinExistence type="predicted"/>
<gene>
    <name evidence="2" type="ORF">QM524_16420</name>
</gene>
<keyword evidence="3" id="KW-1185">Reference proteome</keyword>
<protein>
    <recommendedName>
        <fullName evidence="4">Lipoprotein</fullName>
    </recommendedName>
</protein>
<feature type="signal peptide" evidence="1">
    <location>
        <begin position="1"/>
        <end position="16"/>
    </location>
</feature>
<evidence type="ECO:0000313" key="2">
    <source>
        <dbReference type="EMBL" id="MDI9860803.1"/>
    </source>
</evidence>
<reference evidence="2 3" key="1">
    <citation type="submission" date="2023-05" db="EMBL/GenBank/DDBJ databases">
        <title>Novel species of genus Flectobacillus isolated from stream in China.</title>
        <authorList>
            <person name="Lu H."/>
        </authorList>
    </citation>
    <scope>NUCLEOTIDE SEQUENCE [LARGE SCALE GENOMIC DNA]</scope>
    <source>
        <strain evidence="2 3">KCTC 42575</strain>
    </source>
</reference>
<comment type="caution">
    <text evidence="2">The sequence shown here is derived from an EMBL/GenBank/DDBJ whole genome shotgun (WGS) entry which is preliminary data.</text>
</comment>
<dbReference type="PROSITE" id="PS51257">
    <property type="entry name" value="PROKAR_LIPOPROTEIN"/>
    <property type="match status" value="1"/>
</dbReference>
<organism evidence="2 3">
    <name type="scientific">Flectobacillus roseus</name>
    <dbReference type="NCBI Taxonomy" id="502259"/>
    <lineage>
        <taxon>Bacteria</taxon>
        <taxon>Pseudomonadati</taxon>
        <taxon>Bacteroidota</taxon>
        <taxon>Cytophagia</taxon>
        <taxon>Cytophagales</taxon>
        <taxon>Flectobacillaceae</taxon>
        <taxon>Flectobacillus</taxon>
    </lineage>
</organism>
<keyword evidence="1" id="KW-0732">Signal</keyword>
<evidence type="ECO:0008006" key="4">
    <source>
        <dbReference type="Google" id="ProtNLM"/>
    </source>
</evidence>
<name>A0ABT6YCG4_9BACT</name>
<dbReference type="RefSeq" id="WP_283345409.1">
    <property type="nucleotide sequence ID" value="NZ_JASHIF010000014.1"/>
</dbReference>
<sequence>MKNILASLFLMLSVMACNQQVEQSNHKYFDLKGTFETQIKELSQRKPAVQKTVKVGATADTQTKVIQDWEKELDFFIQADLNKPAFLNSYQISQNDSLVTYTLKSTETQLVKEIKLVLKNGKLQQVYALLSDENYLYKTRKEIKADFEHNRLKHYEIDGFQQLVFGEKKAYQINATIQ</sequence>
<feature type="chain" id="PRO_5045369240" description="Lipoprotein" evidence="1">
    <location>
        <begin position="17"/>
        <end position="178"/>
    </location>
</feature>
<evidence type="ECO:0000313" key="3">
    <source>
        <dbReference type="Proteomes" id="UP001236507"/>
    </source>
</evidence>
<dbReference type="EMBL" id="JASHIF010000014">
    <property type="protein sequence ID" value="MDI9860803.1"/>
    <property type="molecule type" value="Genomic_DNA"/>
</dbReference>
<accession>A0ABT6YCG4</accession>
<evidence type="ECO:0000256" key="1">
    <source>
        <dbReference type="SAM" id="SignalP"/>
    </source>
</evidence>